<accession>A0A1I5Y1F1</accession>
<dbReference type="EMBL" id="FOWR01000086">
    <property type="protein sequence ID" value="SFQ38018.1"/>
    <property type="molecule type" value="Genomic_DNA"/>
</dbReference>
<name>A0A1I5Y1F1_9GAMM</name>
<sequence length="51" mass="5720">MTLLAAEHSYYRGFAANTQRTRHFVNSTVALKAKSLDKTMCIQFNLAKIGT</sequence>
<proteinExistence type="predicted"/>
<reference evidence="1 2" key="1">
    <citation type="submission" date="2016-10" db="EMBL/GenBank/DDBJ databases">
        <authorList>
            <person name="de Groot N.N."/>
        </authorList>
    </citation>
    <scope>NUCLEOTIDE SEQUENCE [LARGE SCALE GENOMIC DNA]</scope>
    <source>
        <strain evidence="1 2">DSM 15893</strain>
    </source>
</reference>
<dbReference type="Proteomes" id="UP000182692">
    <property type="component" value="Unassembled WGS sequence"/>
</dbReference>
<evidence type="ECO:0000313" key="2">
    <source>
        <dbReference type="Proteomes" id="UP000182692"/>
    </source>
</evidence>
<dbReference type="AlphaFoldDB" id="A0A1I5Y1F1"/>
<protein>
    <submittedName>
        <fullName evidence="1">Uncharacterized protein</fullName>
    </submittedName>
</protein>
<gene>
    <name evidence="1" type="ORF">SAMN03084138_04913</name>
</gene>
<evidence type="ECO:0000313" key="1">
    <source>
        <dbReference type="EMBL" id="SFQ38018.1"/>
    </source>
</evidence>
<organism evidence="1 2">
    <name type="scientific">Enterovibrio norvegicus DSM 15893</name>
    <dbReference type="NCBI Taxonomy" id="1121869"/>
    <lineage>
        <taxon>Bacteria</taxon>
        <taxon>Pseudomonadati</taxon>
        <taxon>Pseudomonadota</taxon>
        <taxon>Gammaproteobacteria</taxon>
        <taxon>Vibrionales</taxon>
        <taxon>Vibrionaceae</taxon>
        <taxon>Enterovibrio</taxon>
    </lineage>
</organism>